<dbReference type="Proteomes" id="UP000662783">
    <property type="component" value="Chromosome"/>
</dbReference>
<dbReference type="AlphaFoldDB" id="A0A974WGL6"/>
<dbReference type="EMBL" id="CP070608">
    <property type="protein sequence ID" value="QSE98143.1"/>
    <property type="molecule type" value="Genomic_DNA"/>
</dbReference>
<gene>
    <name evidence="5" type="ORF">JR347_03405</name>
</gene>
<evidence type="ECO:0000313" key="6">
    <source>
        <dbReference type="Proteomes" id="UP000662783"/>
    </source>
</evidence>
<accession>A0A974WGL6</accession>
<evidence type="ECO:0000259" key="4">
    <source>
        <dbReference type="Pfam" id="PF13205"/>
    </source>
</evidence>
<dbReference type="RefSeq" id="WP_205722651.1">
    <property type="nucleotide sequence ID" value="NZ_CP070608.1"/>
</dbReference>
<dbReference type="Pfam" id="PF13205">
    <property type="entry name" value="Big_5"/>
    <property type="match status" value="1"/>
</dbReference>
<feature type="region of interest" description="Disordered" evidence="2">
    <location>
        <begin position="20"/>
        <end position="40"/>
    </location>
</feature>
<evidence type="ECO:0000313" key="5">
    <source>
        <dbReference type="EMBL" id="QSE98143.1"/>
    </source>
</evidence>
<feature type="domain" description="SbsA Ig-like" evidence="4">
    <location>
        <begin position="27"/>
        <end position="126"/>
    </location>
</feature>
<feature type="region of interest" description="Disordered" evidence="2">
    <location>
        <begin position="405"/>
        <end position="424"/>
    </location>
</feature>
<dbReference type="PROSITE" id="PS51257">
    <property type="entry name" value="PROKAR_LIPOPROTEIN"/>
    <property type="match status" value="1"/>
</dbReference>
<evidence type="ECO:0000256" key="2">
    <source>
        <dbReference type="SAM" id="MobiDB-lite"/>
    </source>
</evidence>
<keyword evidence="6" id="KW-1185">Reference proteome</keyword>
<sequence length="559" mass="63752">MRRYLPLVILFLASCANQTAPTGGPKDQDPPNLVSSNPKNKSINVKTKEIELVFDEYVKLNKADDQIIISPQTEIEKKYKIRKDKVYIEFDEYLPDSTTYTINFREGIQDLTEGNSPEDLKLAFSTGSYLDSLFIKGSVKDILTDKPGSNYSLFLYNAQDTLNIFEDKPLYFTKASDKGIYKFENIKNGNYNIYAVSDKNKNLKLELDEESHGFIESTIKLDSSISKIDIITTSTNAKPLALISARQNGTIFEIKYNKNIIDYSLINTDTIELYSNFTDENQTNIQIFNNNITLDSTETYVIATDSLGTQSLDTIMVKFEETVRQPKEFNSKINLEKVYQSDGLLKGSISFNKPIISYNFDSIYLFLDSLNLIKLDTSNYLKANKYLDRFDLEYTINKSLFESKETEQEQVSTNRSDSVKRTPPPKPHLYVGHGAFVSVDSDSTNQQQSNLAFAQLSNTGTLLVEINTEETDFIVQLLTPQFKIVQEKQNVHIFSFDKVNPGDYLVRVLVDKNKNGRWDPGNINLNILPEPVVFYTNDEDNKQLTIRANWELGPNIITF</sequence>
<feature type="chain" id="PRO_5036869902" evidence="3">
    <location>
        <begin position="20"/>
        <end position="559"/>
    </location>
</feature>
<dbReference type="KEGG" id="fuv:JR347_03405"/>
<proteinExistence type="predicted"/>
<name>A0A974WGL6_9BACT</name>
<evidence type="ECO:0000256" key="1">
    <source>
        <dbReference type="ARBA" id="ARBA00022729"/>
    </source>
</evidence>
<keyword evidence="1 3" id="KW-0732">Signal</keyword>
<organism evidence="5 6">
    <name type="scientific">Fulvivirga lutea</name>
    <dbReference type="NCBI Taxonomy" id="2810512"/>
    <lineage>
        <taxon>Bacteria</taxon>
        <taxon>Pseudomonadati</taxon>
        <taxon>Bacteroidota</taxon>
        <taxon>Cytophagia</taxon>
        <taxon>Cytophagales</taxon>
        <taxon>Fulvivirgaceae</taxon>
        <taxon>Fulvivirga</taxon>
    </lineage>
</organism>
<evidence type="ECO:0000256" key="3">
    <source>
        <dbReference type="SAM" id="SignalP"/>
    </source>
</evidence>
<feature type="signal peptide" evidence="3">
    <location>
        <begin position="1"/>
        <end position="19"/>
    </location>
</feature>
<protein>
    <submittedName>
        <fullName evidence="5">Ig-like domain-containing protein</fullName>
    </submittedName>
</protein>
<dbReference type="InterPro" id="IPR032812">
    <property type="entry name" value="SbsA_Ig"/>
</dbReference>
<reference evidence="5" key="1">
    <citation type="submission" date="2021-02" db="EMBL/GenBank/DDBJ databases">
        <title>Fulvivirga sp. S481 isolated from sea water.</title>
        <authorList>
            <person name="Bae S.S."/>
            <person name="Baek K."/>
        </authorList>
    </citation>
    <scope>NUCLEOTIDE SEQUENCE</scope>
    <source>
        <strain evidence="5">S481</strain>
    </source>
</reference>